<feature type="domain" description="EAL" evidence="2">
    <location>
        <begin position="271"/>
        <end position="524"/>
    </location>
</feature>
<dbReference type="PROSITE" id="PS50887">
    <property type="entry name" value="GGDEF"/>
    <property type="match status" value="1"/>
</dbReference>
<feature type="domain" description="GGDEF" evidence="3">
    <location>
        <begin position="131"/>
        <end position="262"/>
    </location>
</feature>
<dbReference type="RefSeq" id="WP_390194307.1">
    <property type="nucleotide sequence ID" value="NZ_JBHMEP010000004.1"/>
</dbReference>
<dbReference type="PANTHER" id="PTHR33121">
    <property type="entry name" value="CYCLIC DI-GMP PHOSPHODIESTERASE PDEF"/>
    <property type="match status" value="1"/>
</dbReference>
<feature type="transmembrane region" description="Helical" evidence="1">
    <location>
        <begin position="64"/>
        <end position="84"/>
    </location>
</feature>
<keyword evidence="1" id="KW-1133">Transmembrane helix</keyword>
<dbReference type="InterPro" id="IPR043128">
    <property type="entry name" value="Rev_trsase/Diguanyl_cyclase"/>
</dbReference>
<comment type="caution">
    <text evidence="4">The sequence shown here is derived from an EMBL/GenBank/DDBJ whole genome shotgun (WGS) entry which is preliminary data.</text>
</comment>
<dbReference type="Gene3D" id="3.30.70.270">
    <property type="match status" value="1"/>
</dbReference>
<proteinExistence type="predicted"/>
<accession>A0ABV5HQK2</accession>
<evidence type="ECO:0000259" key="2">
    <source>
        <dbReference type="PROSITE" id="PS50883"/>
    </source>
</evidence>
<feature type="transmembrane region" description="Helical" evidence="1">
    <location>
        <begin position="33"/>
        <end position="57"/>
    </location>
</feature>
<dbReference type="SMART" id="SM00052">
    <property type="entry name" value="EAL"/>
    <property type="match status" value="1"/>
</dbReference>
<dbReference type="CDD" id="cd01948">
    <property type="entry name" value="EAL"/>
    <property type="match status" value="1"/>
</dbReference>
<keyword evidence="5" id="KW-1185">Reference proteome</keyword>
<evidence type="ECO:0000313" key="5">
    <source>
        <dbReference type="Proteomes" id="UP001589645"/>
    </source>
</evidence>
<dbReference type="Proteomes" id="UP001589645">
    <property type="component" value="Unassembled WGS sequence"/>
</dbReference>
<dbReference type="InterPro" id="IPR035919">
    <property type="entry name" value="EAL_sf"/>
</dbReference>
<dbReference type="SUPFAM" id="SSF55073">
    <property type="entry name" value="Nucleotide cyclase"/>
    <property type="match status" value="1"/>
</dbReference>
<protein>
    <submittedName>
        <fullName evidence="4">Bifunctional diguanylate cyclase/phosphodiesterase</fullName>
    </submittedName>
</protein>
<reference evidence="4 5" key="1">
    <citation type="submission" date="2024-09" db="EMBL/GenBank/DDBJ databases">
        <authorList>
            <person name="Sun Q."/>
            <person name="Mori K."/>
        </authorList>
    </citation>
    <scope>NUCLEOTIDE SEQUENCE [LARGE SCALE GENOMIC DNA]</scope>
    <source>
        <strain evidence="4 5">CECT 8064</strain>
    </source>
</reference>
<organism evidence="4 5">
    <name type="scientific">Vibrio olivae</name>
    <dbReference type="NCBI Taxonomy" id="1243002"/>
    <lineage>
        <taxon>Bacteria</taxon>
        <taxon>Pseudomonadati</taxon>
        <taxon>Pseudomonadota</taxon>
        <taxon>Gammaproteobacteria</taxon>
        <taxon>Vibrionales</taxon>
        <taxon>Vibrionaceae</taxon>
        <taxon>Vibrio</taxon>
    </lineage>
</organism>
<dbReference type="PANTHER" id="PTHR33121:SF79">
    <property type="entry name" value="CYCLIC DI-GMP PHOSPHODIESTERASE PDED-RELATED"/>
    <property type="match status" value="1"/>
</dbReference>
<dbReference type="Pfam" id="PF00990">
    <property type="entry name" value="GGDEF"/>
    <property type="match status" value="1"/>
</dbReference>
<evidence type="ECO:0000313" key="4">
    <source>
        <dbReference type="EMBL" id="MFB9136255.1"/>
    </source>
</evidence>
<gene>
    <name evidence="4" type="ORF">ACFFUV_14875</name>
</gene>
<name>A0ABV5HQK2_9VIBR</name>
<dbReference type="NCBIfam" id="TIGR00254">
    <property type="entry name" value="GGDEF"/>
    <property type="match status" value="1"/>
</dbReference>
<dbReference type="InterPro" id="IPR000160">
    <property type="entry name" value="GGDEF_dom"/>
</dbReference>
<dbReference type="Gene3D" id="3.20.20.450">
    <property type="entry name" value="EAL domain"/>
    <property type="match status" value="1"/>
</dbReference>
<sequence>MSIISQLLVLVGLFWLLAAVVPARKIYQLTRSSSWKILSLLIFGFVIGYICVLIALFINQPNDLLIVVLAVILLCGGVFVSLVVSNSFDSLLKLQKLADAERTHSVQDTLTGIPNRKYFVETINTLISKNEPFDVMLFDVVNFKQINDGMGHYYGDQCLIQLGRRISMILSPHDFLARVGGDEFVLLIPNSNDLKSAALATQIHQQLREAFNIDGFQLTISVTIGVSRFPHNGQTTDQLLNAADLAMYHSKHTGQLLTVYEPSMEQGPTRQLEISQKLDYALKNHELRVFYQPIINGRTLEVDGYEALIRWHSSDGEQFSPNDFIGVAEKSHQITRITHWLLNKVASDLSQFSEHGVHLPVHVNLSAKDLIGTKLVDQLSQLIQSHPILNQRLILEITESVAINRLHHPKQLFSKLQQLGFRISLDDFGTGFSSLSLLRDLPVNQLKIDRSFITHVCDSKKDLAIVQNIISLAHGLGHNVVAEGIDSLDTVKLLRSLECDLLQGFYFSKARPLEEVIVWTLHYKPQQLAVPTAFAGQQ</sequence>
<dbReference type="SUPFAM" id="SSF141868">
    <property type="entry name" value="EAL domain-like"/>
    <property type="match status" value="1"/>
</dbReference>
<evidence type="ECO:0000259" key="3">
    <source>
        <dbReference type="PROSITE" id="PS50887"/>
    </source>
</evidence>
<dbReference type="PROSITE" id="PS50883">
    <property type="entry name" value="EAL"/>
    <property type="match status" value="1"/>
</dbReference>
<dbReference type="InterPro" id="IPR029787">
    <property type="entry name" value="Nucleotide_cyclase"/>
</dbReference>
<keyword evidence="1" id="KW-0812">Transmembrane</keyword>
<evidence type="ECO:0000256" key="1">
    <source>
        <dbReference type="SAM" id="Phobius"/>
    </source>
</evidence>
<dbReference type="CDD" id="cd01949">
    <property type="entry name" value="GGDEF"/>
    <property type="match status" value="1"/>
</dbReference>
<dbReference type="Pfam" id="PF00563">
    <property type="entry name" value="EAL"/>
    <property type="match status" value="1"/>
</dbReference>
<dbReference type="SMART" id="SM00267">
    <property type="entry name" value="GGDEF"/>
    <property type="match status" value="1"/>
</dbReference>
<dbReference type="InterPro" id="IPR001633">
    <property type="entry name" value="EAL_dom"/>
</dbReference>
<dbReference type="InterPro" id="IPR050706">
    <property type="entry name" value="Cyclic-di-GMP_PDE-like"/>
</dbReference>
<keyword evidence="1" id="KW-0472">Membrane</keyword>
<dbReference type="EMBL" id="JBHMEP010000004">
    <property type="protein sequence ID" value="MFB9136255.1"/>
    <property type="molecule type" value="Genomic_DNA"/>
</dbReference>